<evidence type="ECO:0000313" key="4">
    <source>
        <dbReference type="EMBL" id="RMZ05454.1"/>
    </source>
</evidence>
<feature type="transmembrane region" description="Helical" evidence="3">
    <location>
        <begin position="153"/>
        <end position="175"/>
    </location>
</feature>
<name>A0A3M7GWL3_HORWE</name>
<dbReference type="AlphaFoldDB" id="A0A3M7GWL3"/>
<feature type="transmembrane region" description="Helical" evidence="3">
    <location>
        <begin position="187"/>
        <end position="211"/>
    </location>
</feature>
<organism evidence="4 5">
    <name type="scientific">Hortaea werneckii</name>
    <name type="common">Black yeast</name>
    <name type="synonym">Cladosporium werneckii</name>
    <dbReference type="NCBI Taxonomy" id="91943"/>
    <lineage>
        <taxon>Eukaryota</taxon>
        <taxon>Fungi</taxon>
        <taxon>Dikarya</taxon>
        <taxon>Ascomycota</taxon>
        <taxon>Pezizomycotina</taxon>
        <taxon>Dothideomycetes</taxon>
        <taxon>Dothideomycetidae</taxon>
        <taxon>Mycosphaerellales</taxon>
        <taxon>Teratosphaeriaceae</taxon>
        <taxon>Hortaea</taxon>
    </lineage>
</organism>
<evidence type="ECO:0000256" key="3">
    <source>
        <dbReference type="SAM" id="Phobius"/>
    </source>
</evidence>
<keyword evidence="3" id="KW-1133">Transmembrane helix</keyword>
<accession>A0A3M7GWL3</accession>
<feature type="compositionally biased region" description="Polar residues" evidence="2">
    <location>
        <begin position="1"/>
        <end position="34"/>
    </location>
</feature>
<evidence type="ECO:0000256" key="2">
    <source>
        <dbReference type="SAM" id="MobiDB-lite"/>
    </source>
</evidence>
<keyword evidence="3" id="KW-0472">Membrane</keyword>
<protein>
    <submittedName>
        <fullName evidence="4">Uncharacterized protein</fullName>
    </submittedName>
</protein>
<reference evidence="4 5" key="1">
    <citation type="journal article" date="2018" name="BMC Genomics">
        <title>Genomic evidence for intraspecific hybridization in a clonal and extremely halotolerant yeast.</title>
        <authorList>
            <person name="Gostincar C."/>
            <person name="Stajich J.E."/>
            <person name="Zupancic J."/>
            <person name="Zalar P."/>
            <person name="Gunde-Cimerman N."/>
        </authorList>
    </citation>
    <scope>NUCLEOTIDE SEQUENCE [LARGE SCALE GENOMIC DNA]</scope>
    <source>
        <strain evidence="4 5">EXF-171</strain>
    </source>
</reference>
<evidence type="ECO:0000313" key="5">
    <source>
        <dbReference type="Proteomes" id="UP000281468"/>
    </source>
</evidence>
<evidence type="ECO:0000256" key="1">
    <source>
        <dbReference type="SAM" id="Coils"/>
    </source>
</evidence>
<feature type="region of interest" description="Disordered" evidence="2">
    <location>
        <begin position="1"/>
        <end position="43"/>
    </location>
</feature>
<keyword evidence="1" id="KW-0175">Coiled coil</keyword>
<feature type="transmembrane region" description="Helical" evidence="3">
    <location>
        <begin position="113"/>
        <end position="133"/>
    </location>
</feature>
<gene>
    <name evidence="4" type="ORF">D0862_04967</name>
</gene>
<proteinExistence type="predicted"/>
<dbReference type="Proteomes" id="UP000281468">
    <property type="component" value="Unassembled WGS sequence"/>
</dbReference>
<sequence>MTTRSTSESSLGSTIRQPSITTMLPTTKISFSSTRPPPSYRESARLEAQLSREQLLEIRLRALERELRSQRDVDEKHNAREHSLDQRERLIREREENNIELSVRNEIDVDYRIMMFVSAAIYTGILIGATFIINQKRGSKDGNCSEPIGLGSWIVLITCFTFFINFKLSYGLRYLARCSSRHSWARLAAALCIYALPPAMLIITPLLAMAMQTVCAINQ</sequence>
<keyword evidence="3" id="KW-0812">Transmembrane</keyword>
<comment type="caution">
    <text evidence="4">The sequence shown here is derived from an EMBL/GenBank/DDBJ whole genome shotgun (WGS) entry which is preliminary data.</text>
</comment>
<dbReference type="EMBL" id="QWIQ01000125">
    <property type="protein sequence ID" value="RMZ05454.1"/>
    <property type="molecule type" value="Genomic_DNA"/>
</dbReference>
<feature type="coiled-coil region" evidence="1">
    <location>
        <begin position="46"/>
        <end position="80"/>
    </location>
</feature>